<evidence type="ECO:0000256" key="2">
    <source>
        <dbReference type="ARBA" id="ARBA00005988"/>
    </source>
</evidence>
<evidence type="ECO:0000256" key="3">
    <source>
        <dbReference type="PROSITE-ProRule" id="PRU01379"/>
    </source>
</evidence>
<dbReference type="SMART" id="SM00631">
    <property type="entry name" value="Zn_pept"/>
    <property type="match status" value="1"/>
</dbReference>
<evidence type="ECO:0000313" key="6">
    <source>
        <dbReference type="RefSeq" id="XP_035825159.1"/>
    </source>
</evidence>
<reference evidence="6" key="1">
    <citation type="submission" date="2025-08" db="UniProtKB">
        <authorList>
            <consortium name="RefSeq"/>
        </authorList>
    </citation>
    <scope>IDENTIFICATION</scope>
</reference>
<dbReference type="InterPro" id="IPR000834">
    <property type="entry name" value="Peptidase_M14"/>
</dbReference>
<dbReference type="PROSITE" id="PS52035">
    <property type="entry name" value="PEPTIDASE_M14"/>
    <property type="match status" value="1"/>
</dbReference>
<dbReference type="PANTHER" id="PTHR11705:SF91">
    <property type="entry name" value="FI01817P-RELATED"/>
    <property type="match status" value="1"/>
</dbReference>
<comment type="similarity">
    <text evidence="2 3">Belongs to the peptidase M14 family.</text>
</comment>
<keyword evidence="5" id="KW-1185">Reference proteome</keyword>
<dbReference type="Gene3D" id="3.40.630.10">
    <property type="entry name" value="Zn peptidases"/>
    <property type="match status" value="1"/>
</dbReference>
<dbReference type="GeneID" id="118477542"/>
<name>A0ABM1VRW7_APLCA</name>
<protein>
    <submittedName>
        <fullName evidence="6">Carboxypeptidase B-like</fullName>
    </submittedName>
</protein>
<feature type="active site" description="Proton donor/acceptor" evidence="3">
    <location>
        <position position="139"/>
    </location>
</feature>
<sequence length="214" mass="24158">MSLSFLPQIESRLWRKSRSTAYSDIPECVGVDLNRNFGFEWNDSPLYGGSSNPCSGTYSGPHSFSEPETRNLRDLLLSNKDAIKGYLTFHSFGQFFLYPWGFSSDVDIEDERDLVDPAAGASDDYVRGTVGVKYAYTVELPPHESSSYGFLLPEEEVKTIVSDTWDGVKAFAFHLHKHVYTPRERYFLDMLLNIANNSLNLLENNTALNTENAS</sequence>
<dbReference type="PANTHER" id="PTHR11705">
    <property type="entry name" value="PROTEASE FAMILY M14 CARBOXYPEPTIDASE A,B"/>
    <property type="match status" value="1"/>
</dbReference>
<accession>A0ABM1VRW7</accession>
<dbReference type="SUPFAM" id="SSF53187">
    <property type="entry name" value="Zn-dependent exopeptidases"/>
    <property type="match status" value="1"/>
</dbReference>
<proteinExistence type="inferred from homology"/>
<evidence type="ECO:0000259" key="4">
    <source>
        <dbReference type="PROSITE" id="PS52035"/>
    </source>
</evidence>
<feature type="domain" description="Peptidase M14" evidence="4">
    <location>
        <begin position="1"/>
        <end position="175"/>
    </location>
</feature>
<gene>
    <name evidence="6" type="primary">LOC118477542</name>
</gene>
<dbReference type="Pfam" id="PF00246">
    <property type="entry name" value="Peptidase_M14"/>
    <property type="match status" value="2"/>
</dbReference>
<evidence type="ECO:0000313" key="5">
    <source>
        <dbReference type="Proteomes" id="UP000694888"/>
    </source>
</evidence>
<dbReference type="Proteomes" id="UP000694888">
    <property type="component" value="Unplaced"/>
</dbReference>
<comment type="cofactor">
    <cofactor evidence="1">
        <name>Zn(2+)</name>
        <dbReference type="ChEBI" id="CHEBI:29105"/>
    </cofactor>
</comment>
<evidence type="ECO:0000256" key="1">
    <source>
        <dbReference type="ARBA" id="ARBA00001947"/>
    </source>
</evidence>
<dbReference type="RefSeq" id="XP_035825159.1">
    <property type="nucleotide sequence ID" value="XM_035969266.1"/>
</dbReference>
<organism evidence="5 6">
    <name type="scientific">Aplysia californica</name>
    <name type="common">California sea hare</name>
    <dbReference type="NCBI Taxonomy" id="6500"/>
    <lineage>
        <taxon>Eukaryota</taxon>
        <taxon>Metazoa</taxon>
        <taxon>Spiralia</taxon>
        <taxon>Lophotrochozoa</taxon>
        <taxon>Mollusca</taxon>
        <taxon>Gastropoda</taxon>
        <taxon>Heterobranchia</taxon>
        <taxon>Euthyneura</taxon>
        <taxon>Tectipleura</taxon>
        <taxon>Aplysiida</taxon>
        <taxon>Aplysioidea</taxon>
        <taxon>Aplysiidae</taxon>
        <taxon>Aplysia</taxon>
    </lineage>
</organism>